<dbReference type="Proteomes" id="UP000039021">
    <property type="component" value="Unassembled WGS sequence"/>
</dbReference>
<sequence>MFFQENRFWPPPCNIRIVGRSAAAAPRFHSSATRVIPRAPENATAWGLLLTALTGPDVTLLGTRQIVIADLEDAVIKVP</sequence>
<accession>A0A655IQU4</accession>
<dbReference type="Proteomes" id="UP000044938">
    <property type="component" value="Unassembled WGS sequence"/>
</dbReference>
<dbReference type="RefSeq" id="WP_003918188.1">
    <property type="nucleotide sequence ID" value="NZ_JAGIZK010000017.1"/>
</dbReference>
<name>A0A655IQU4_MYCTX</name>
<gene>
    <name evidence="1" type="ORF">ERS007720_01705</name>
    <name evidence="2" type="ORF">ERS007739_02911</name>
</gene>
<reference evidence="3 4" key="2">
    <citation type="submission" date="2015-03" db="EMBL/GenBank/DDBJ databases">
        <authorList>
            <consortium name="Pathogen Informatics"/>
        </authorList>
    </citation>
    <scope>NUCLEOTIDE SEQUENCE [LARGE SCALE GENOMIC DNA]</scope>
    <source>
        <strain evidence="1 4">M09401471</strain>
        <strain evidence="3">N09902308</strain>
    </source>
</reference>
<dbReference type="EMBL" id="CSBK01001412">
    <property type="protein sequence ID" value="COY63861.1"/>
    <property type="molecule type" value="Genomic_DNA"/>
</dbReference>
<organism evidence="1 4">
    <name type="scientific">Mycobacterium tuberculosis</name>
    <dbReference type="NCBI Taxonomy" id="1773"/>
    <lineage>
        <taxon>Bacteria</taxon>
        <taxon>Bacillati</taxon>
        <taxon>Actinomycetota</taxon>
        <taxon>Actinomycetes</taxon>
        <taxon>Mycobacteriales</taxon>
        <taxon>Mycobacteriaceae</taxon>
        <taxon>Mycobacterium</taxon>
        <taxon>Mycobacterium tuberculosis complex</taxon>
    </lineage>
</organism>
<dbReference type="AlphaFoldDB" id="A0A655IQU4"/>
<dbReference type="EMBL" id="CSAJ01000181">
    <property type="protein sequence ID" value="COW10559.1"/>
    <property type="molecule type" value="Genomic_DNA"/>
</dbReference>
<reference evidence="2" key="1">
    <citation type="submission" date="2015-03" db="EMBL/GenBank/DDBJ databases">
        <authorList>
            <consortium name="Pathogen Informatics"/>
            <person name="Murphy D."/>
        </authorList>
    </citation>
    <scope>NUCLEOTIDE SEQUENCE</scope>
    <source>
        <strain evidence="2">N09902308</strain>
    </source>
</reference>
<protein>
    <submittedName>
        <fullName evidence="1">Uncharacterized protein</fullName>
    </submittedName>
</protein>
<evidence type="ECO:0000313" key="4">
    <source>
        <dbReference type="Proteomes" id="UP000044938"/>
    </source>
</evidence>
<evidence type="ECO:0000313" key="3">
    <source>
        <dbReference type="Proteomes" id="UP000039021"/>
    </source>
</evidence>
<evidence type="ECO:0000313" key="2">
    <source>
        <dbReference type="EMBL" id="COY63861.1"/>
    </source>
</evidence>
<evidence type="ECO:0000313" key="1">
    <source>
        <dbReference type="EMBL" id="COW10559.1"/>
    </source>
</evidence>
<proteinExistence type="predicted"/>